<evidence type="ECO:0000313" key="4">
    <source>
        <dbReference type="Proteomes" id="UP000237000"/>
    </source>
</evidence>
<keyword evidence="1" id="KW-0472">Membrane</keyword>
<dbReference type="Pfam" id="PF03936">
    <property type="entry name" value="Terpene_synth_C"/>
    <property type="match status" value="1"/>
</dbReference>
<dbReference type="GO" id="GO:0000287">
    <property type="term" value="F:magnesium ion binding"/>
    <property type="evidence" value="ECO:0007669"/>
    <property type="project" value="InterPro"/>
</dbReference>
<keyword evidence="4" id="KW-1185">Reference proteome</keyword>
<dbReference type="AlphaFoldDB" id="A0A2P5C0Z8"/>
<proteinExistence type="predicted"/>
<dbReference type="STRING" id="63057.A0A2P5C0Z8"/>
<dbReference type="InterPro" id="IPR005630">
    <property type="entry name" value="Terpene_synthase_metal-bd"/>
</dbReference>
<evidence type="ECO:0000256" key="1">
    <source>
        <dbReference type="SAM" id="Phobius"/>
    </source>
</evidence>
<dbReference type="GO" id="GO:0010333">
    <property type="term" value="F:terpene synthase activity"/>
    <property type="evidence" value="ECO:0007669"/>
    <property type="project" value="InterPro"/>
</dbReference>
<sequence>MLYLHVNLAFLSCGLRFMTNVERAISIHYFSVGLVFFFSWFSSNLSFLHFYWSFLRSRWDINYLDQLPDYMKLCFIATYNAVNEMVYDVLKDQGHLVIKYLKKTVF</sequence>
<gene>
    <name evidence="3" type="ORF">TorRG33x02_301850</name>
</gene>
<dbReference type="Gene3D" id="1.10.600.10">
    <property type="entry name" value="Farnesyl Diphosphate Synthase"/>
    <property type="match status" value="1"/>
</dbReference>
<evidence type="ECO:0000313" key="3">
    <source>
        <dbReference type="EMBL" id="PON54689.1"/>
    </source>
</evidence>
<evidence type="ECO:0000259" key="2">
    <source>
        <dbReference type="Pfam" id="PF03936"/>
    </source>
</evidence>
<dbReference type="InterPro" id="IPR008949">
    <property type="entry name" value="Isoprenoid_synthase_dom_sf"/>
</dbReference>
<dbReference type="Proteomes" id="UP000237000">
    <property type="component" value="Unassembled WGS sequence"/>
</dbReference>
<dbReference type="SUPFAM" id="SSF48576">
    <property type="entry name" value="Terpenoid synthases"/>
    <property type="match status" value="1"/>
</dbReference>
<protein>
    <submittedName>
        <fullName evidence="3">Squalene/phytoene synthase</fullName>
    </submittedName>
</protein>
<feature type="domain" description="Terpene synthase metal-binding" evidence="2">
    <location>
        <begin position="58"/>
        <end position="104"/>
    </location>
</feature>
<comment type="caution">
    <text evidence="3">The sequence shown here is derived from an EMBL/GenBank/DDBJ whole genome shotgun (WGS) entry which is preliminary data.</text>
</comment>
<dbReference type="OrthoDB" id="1936865at2759"/>
<name>A0A2P5C0Z8_TREOI</name>
<organism evidence="3 4">
    <name type="scientific">Trema orientale</name>
    <name type="common">Charcoal tree</name>
    <name type="synonym">Celtis orientalis</name>
    <dbReference type="NCBI Taxonomy" id="63057"/>
    <lineage>
        <taxon>Eukaryota</taxon>
        <taxon>Viridiplantae</taxon>
        <taxon>Streptophyta</taxon>
        <taxon>Embryophyta</taxon>
        <taxon>Tracheophyta</taxon>
        <taxon>Spermatophyta</taxon>
        <taxon>Magnoliopsida</taxon>
        <taxon>eudicotyledons</taxon>
        <taxon>Gunneridae</taxon>
        <taxon>Pentapetalae</taxon>
        <taxon>rosids</taxon>
        <taxon>fabids</taxon>
        <taxon>Rosales</taxon>
        <taxon>Cannabaceae</taxon>
        <taxon>Trema</taxon>
    </lineage>
</organism>
<keyword evidence="1" id="KW-0812">Transmembrane</keyword>
<feature type="transmembrane region" description="Helical" evidence="1">
    <location>
        <begin position="33"/>
        <end position="52"/>
    </location>
</feature>
<reference evidence="4" key="1">
    <citation type="submission" date="2016-06" db="EMBL/GenBank/DDBJ databases">
        <title>Parallel loss of symbiosis genes in relatives of nitrogen-fixing non-legume Parasponia.</title>
        <authorList>
            <person name="Van Velzen R."/>
            <person name="Holmer R."/>
            <person name="Bu F."/>
            <person name="Rutten L."/>
            <person name="Van Zeijl A."/>
            <person name="Liu W."/>
            <person name="Santuari L."/>
            <person name="Cao Q."/>
            <person name="Sharma T."/>
            <person name="Shen D."/>
            <person name="Roswanjaya Y."/>
            <person name="Wardhani T."/>
            <person name="Kalhor M.S."/>
            <person name="Jansen J."/>
            <person name="Van den Hoogen J."/>
            <person name="Gungor B."/>
            <person name="Hartog M."/>
            <person name="Hontelez J."/>
            <person name="Verver J."/>
            <person name="Yang W.-C."/>
            <person name="Schijlen E."/>
            <person name="Repin R."/>
            <person name="Schilthuizen M."/>
            <person name="Schranz E."/>
            <person name="Heidstra R."/>
            <person name="Miyata K."/>
            <person name="Fedorova E."/>
            <person name="Kohlen W."/>
            <person name="Bisseling T."/>
            <person name="Smit S."/>
            <person name="Geurts R."/>
        </authorList>
    </citation>
    <scope>NUCLEOTIDE SEQUENCE [LARGE SCALE GENOMIC DNA]</scope>
    <source>
        <strain evidence="4">cv. RG33-2</strain>
    </source>
</reference>
<dbReference type="EMBL" id="JXTC01000429">
    <property type="protein sequence ID" value="PON54689.1"/>
    <property type="molecule type" value="Genomic_DNA"/>
</dbReference>
<dbReference type="InParanoid" id="A0A2P5C0Z8"/>
<keyword evidence="1" id="KW-1133">Transmembrane helix</keyword>
<accession>A0A2P5C0Z8</accession>